<organism evidence="1 2">
    <name type="scientific">Janthinobacterium psychrotolerans</name>
    <dbReference type="NCBI Taxonomy" id="1747903"/>
    <lineage>
        <taxon>Bacteria</taxon>
        <taxon>Pseudomonadati</taxon>
        <taxon>Pseudomonadota</taxon>
        <taxon>Betaproteobacteria</taxon>
        <taxon>Burkholderiales</taxon>
        <taxon>Oxalobacteraceae</taxon>
        <taxon>Janthinobacterium</taxon>
    </lineage>
</organism>
<gene>
    <name evidence="1" type="ORF">ASR47_10254</name>
</gene>
<name>A0A1A7C610_9BURK</name>
<keyword evidence="2" id="KW-1185">Reference proteome</keyword>
<reference evidence="1 2" key="1">
    <citation type="submission" date="2016-04" db="EMBL/GenBank/DDBJ databases">
        <title>Draft genome sequence of Janthinobacterium psychrotolerans sp. nov., isolated from freshwater sediments in Denmark.</title>
        <authorList>
            <person name="Gong X."/>
            <person name="Skrivergaard S."/>
            <person name="Korsgaard B.S."/>
            <person name="Schreiber L."/>
            <person name="Marshall I.P."/>
            <person name="Finster K."/>
            <person name="Schramm A."/>
        </authorList>
    </citation>
    <scope>NUCLEOTIDE SEQUENCE [LARGE SCALE GENOMIC DNA]</scope>
    <source>
        <strain evidence="1 2">S3-2</strain>
    </source>
</reference>
<proteinExistence type="predicted"/>
<dbReference type="Proteomes" id="UP000092713">
    <property type="component" value="Unassembled WGS sequence"/>
</dbReference>
<dbReference type="EMBL" id="LOCQ01000038">
    <property type="protein sequence ID" value="OBV41147.1"/>
    <property type="molecule type" value="Genomic_DNA"/>
</dbReference>
<protein>
    <submittedName>
        <fullName evidence="1">Uncharacterized protein</fullName>
    </submittedName>
</protein>
<evidence type="ECO:0000313" key="2">
    <source>
        <dbReference type="Proteomes" id="UP000092713"/>
    </source>
</evidence>
<dbReference type="AlphaFoldDB" id="A0A1A7C610"/>
<comment type="caution">
    <text evidence="1">The sequence shown here is derived from an EMBL/GenBank/DDBJ whole genome shotgun (WGS) entry which is preliminary data.</text>
</comment>
<evidence type="ECO:0000313" key="1">
    <source>
        <dbReference type="EMBL" id="OBV41147.1"/>
    </source>
</evidence>
<dbReference type="RefSeq" id="WP_065306230.1">
    <property type="nucleotide sequence ID" value="NZ_LOCQ01000038.1"/>
</dbReference>
<sequence>MSQKTKPSPLAIALENAPALLNWYKLFKDLTEQFVASEIGGKLLIAAALHVHPIYTWDIWPILGQIIFGG</sequence>
<accession>A0A1A7C610</accession>